<comment type="subcellular location">
    <subcellularLocation>
        <location evidence="1">Cell membrane</location>
        <topology evidence="1">Multi-pass membrane protein</topology>
    </subcellularLocation>
</comment>
<feature type="transmembrane region" description="Helical" evidence="8">
    <location>
        <begin position="89"/>
        <end position="111"/>
    </location>
</feature>
<feature type="region of interest" description="Disordered" evidence="7">
    <location>
        <begin position="391"/>
        <end position="516"/>
    </location>
</feature>
<evidence type="ECO:0000256" key="1">
    <source>
        <dbReference type="ARBA" id="ARBA00004651"/>
    </source>
</evidence>
<keyword evidence="10" id="KW-1185">Reference proteome</keyword>
<sequence>MTERMSLVFFRRRSGEAGRDGRSPLRVATEVRSTAYRIARLTITATLAFVLALEVLPAGGPQPLLAPLTALLVVQFSVYQTIKASVLRVAAVTSGVLIAVLAAGTIGFSWWTLGLTILAALVIGHVLRLGEHVLEAPISAMLIFALGSASEAGAADRVLETLIGAATGLAATLLVPTVRVRPAEEAVQDVAESLRELIAGIADGLRGERTEGEAARWQAEAERLARELGRTDRELGAAEESVRLNPRTRARRLIDAGVALRNAMETMEHFTLSLRGLTRSLADDERLGERGRLLTDAELRRELGDALAGIAASVASYGRLARSDLTRDARPFLAEHELEVRVDVARERRARLTRRLHERAAAGDLWPLYGEVSMDIDRLIENLRVEHRGPRPRALAAAPRRLAAPARAARPGRAAGRAAAAPGGRVRGRGGRARRGRDRNARQPARAGRRPVLGGMRTGLRAGRSPGAAVSGRWAPARRRRGCCRRRRRTCRASTAARTRRPPGGSRRPAAGSSGP</sequence>
<evidence type="ECO:0000256" key="3">
    <source>
        <dbReference type="ARBA" id="ARBA00022692"/>
    </source>
</evidence>
<evidence type="ECO:0000256" key="5">
    <source>
        <dbReference type="ARBA" id="ARBA00023136"/>
    </source>
</evidence>
<feature type="compositionally biased region" description="Basic residues" evidence="7">
    <location>
        <begin position="476"/>
        <end position="491"/>
    </location>
</feature>
<feature type="transmembrane region" description="Helical" evidence="8">
    <location>
        <begin position="38"/>
        <end position="58"/>
    </location>
</feature>
<protein>
    <recommendedName>
        <fullName evidence="11">FUSC family protein</fullName>
    </recommendedName>
</protein>
<evidence type="ECO:0000256" key="6">
    <source>
        <dbReference type="SAM" id="Coils"/>
    </source>
</evidence>
<feature type="compositionally biased region" description="Low complexity" evidence="7">
    <location>
        <begin position="392"/>
        <end position="424"/>
    </location>
</feature>
<keyword evidence="3 8" id="KW-0812">Transmembrane</keyword>
<evidence type="ECO:0000256" key="8">
    <source>
        <dbReference type="SAM" id="Phobius"/>
    </source>
</evidence>
<feature type="coiled-coil region" evidence="6">
    <location>
        <begin position="207"/>
        <end position="241"/>
    </location>
</feature>
<keyword evidence="2" id="KW-1003">Cell membrane</keyword>
<keyword evidence="4 8" id="KW-1133">Transmembrane helix</keyword>
<dbReference type="RefSeq" id="WP_218905751.1">
    <property type="nucleotide sequence ID" value="NZ_JACCBA010000001.1"/>
</dbReference>
<feature type="compositionally biased region" description="Low complexity" evidence="7">
    <location>
        <begin position="492"/>
        <end position="516"/>
    </location>
</feature>
<accession>A0A7Y9JLE7</accession>
<dbReference type="GO" id="GO:0005886">
    <property type="term" value="C:plasma membrane"/>
    <property type="evidence" value="ECO:0007669"/>
    <property type="project" value="UniProtKB-SubCell"/>
</dbReference>
<feature type="compositionally biased region" description="Basic residues" evidence="7">
    <location>
        <begin position="426"/>
        <end position="437"/>
    </location>
</feature>
<keyword evidence="6" id="KW-0175">Coiled coil</keyword>
<keyword evidence="5 8" id="KW-0472">Membrane</keyword>
<dbReference type="EMBL" id="JACCBA010000001">
    <property type="protein sequence ID" value="NYD51429.1"/>
    <property type="molecule type" value="Genomic_DNA"/>
</dbReference>
<dbReference type="AlphaFoldDB" id="A0A7Y9JLE7"/>
<dbReference type="Proteomes" id="UP000529783">
    <property type="component" value="Unassembled WGS sequence"/>
</dbReference>
<evidence type="ECO:0000256" key="4">
    <source>
        <dbReference type="ARBA" id="ARBA00022989"/>
    </source>
</evidence>
<evidence type="ECO:0000256" key="7">
    <source>
        <dbReference type="SAM" id="MobiDB-lite"/>
    </source>
</evidence>
<reference evidence="9 10" key="1">
    <citation type="submission" date="2020-07" db="EMBL/GenBank/DDBJ databases">
        <title>Sequencing the genomes of 1000 actinobacteria strains.</title>
        <authorList>
            <person name="Klenk H.-P."/>
        </authorList>
    </citation>
    <scope>NUCLEOTIDE SEQUENCE [LARGE SCALE GENOMIC DNA]</scope>
    <source>
        <strain evidence="9 10">DSM 40398</strain>
    </source>
</reference>
<dbReference type="InterPro" id="IPR010343">
    <property type="entry name" value="ArAE_1"/>
</dbReference>
<evidence type="ECO:0000313" key="10">
    <source>
        <dbReference type="Proteomes" id="UP000529783"/>
    </source>
</evidence>
<evidence type="ECO:0008006" key="11">
    <source>
        <dbReference type="Google" id="ProtNLM"/>
    </source>
</evidence>
<organism evidence="9 10">
    <name type="scientific">Actinomadura luteofluorescens</name>
    <dbReference type="NCBI Taxonomy" id="46163"/>
    <lineage>
        <taxon>Bacteria</taxon>
        <taxon>Bacillati</taxon>
        <taxon>Actinomycetota</taxon>
        <taxon>Actinomycetes</taxon>
        <taxon>Streptosporangiales</taxon>
        <taxon>Thermomonosporaceae</taxon>
        <taxon>Actinomadura</taxon>
    </lineage>
</organism>
<evidence type="ECO:0000256" key="2">
    <source>
        <dbReference type="ARBA" id="ARBA00022475"/>
    </source>
</evidence>
<evidence type="ECO:0000313" key="9">
    <source>
        <dbReference type="EMBL" id="NYD51429.1"/>
    </source>
</evidence>
<comment type="caution">
    <text evidence="9">The sequence shown here is derived from an EMBL/GenBank/DDBJ whole genome shotgun (WGS) entry which is preliminary data.</text>
</comment>
<feature type="transmembrane region" description="Helical" evidence="8">
    <location>
        <begin position="64"/>
        <end position="82"/>
    </location>
</feature>
<name>A0A7Y9JLE7_9ACTN</name>
<dbReference type="Pfam" id="PF06081">
    <property type="entry name" value="ArAE_1"/>
    <property type="match status" value="1"/>
</dbReference>
<gene>
    <name evidence="9" type="ORF">BJY14_007412</name>
</gene>
<proteinExistence type="predicted"/>